<gene>
    <name evidence="11" type="ordered locus">Clocel_1238</name>
</gene>
<keyword evidence="12" id="KW-1185">Reference proteome</keyword>
<sequence length="602" mass="66969">MENNLATNIKEDSPKAASGTWKHVFAYLKVLKPQAIKLVICSTALAIGDAILPLFNRYAMDNFISKGSIDGLAPFAIIYMLLIVFFAVFVFGFIKYAGTIETTITHDIRRDAFEKLQKLSFSYYDVTPVGWIMSRLTSDTTRLGQILSWGLVDMLWGGMMMFFVAIVMITVNLKLAIIILTTIPILLFISYFFQNKILNSYRKVRKHNSQITGAFNEGITGTVTTKTLVTEETNLNEFKILTEKMNNSSVRAAVISALYYPIISIIGSIAVAIIVTLGGEEVLNSQITFGTLVLFIGYATQFFEPVRIMSQRIADFQNAQASAERVISLIQSESDIIDTKEVIEKYGDIGNSKKENFEKILGNIELKNVGFKYKTGETILENFNLNVNAGEQIAIVGPTGAGKSTIVNLICRFYEPTSGEILIDGLDYRERSQEWLYSNLGYVLQTPHLFSGTIKENIRYGKLDATDEEIIAAAKLVNAHNFITTFSDGYETTVGEGGNGLSTGQKQLISFARAILSDPSILILDEATASIDIETEKLIQDAIETMLSNRTSFIIAHRLSTIVNADRILVLKNGAIIEEGNHLDLLKLKGHYYELYTNQFNS</sequence>
<feature type="domain" description="ABC transmembrane type-1" evidence="10">
    <location>
        <begin position="38"/>
        <end position="318"/>
    </location>
</feature>
<dbReference type="RefSeq" id="WP_010076150.1">
    <property type="nucleotide sequence ID" value="NC_014393.1"/>
</dbReference>
<organism evidence="11 12">
    <name type="scientific">Clostridium cellulovorans (strain ATCC 35296 / DSM 3052 / OCM 3 / 743B)</name>
    <dbReference type="NCBI Taxonomy" id="573061"/>
    <lineage>
        <taxon>Bacteria</taxon>
        <taxon>Bacillati</taxon>
        <taxon>Bacillota</taxon>
        <taxon>Clostridia</taxon>
        <taxon>Eubacteriales</taxon>
        <taxon>Clostridiaceae</taxon>
        <taxon>Clostridium</taxon>
    </lineage>
</organism>
<accession>D9SUT8</accession>
<feature type="transmembrane region" description="Helical" evidence="8">
    <location>
        <begin position="75"/>
        <end position="94"/>
    </location>
</feature>
<dbReference type="Gene3D" id="1.20.1560.10">
    <property type="entry name" value="ABC transporter type 1, transmembrane domain"/>
    <property type="match status" value="1"/>
</dbReference>
<evidence type="ECO:0000313" key="12">
    <source>
        <dbReference type="Proteomes" id="UP000002730"/>
    </source>
</evidence>
<dbReference type="Gene3D" id="3.40.50.300">
    <property type="entry name" value="P-loop containing nucleotide triphosphate hydrolases"/>
    <property type="match status" value="1"/>
</dbReference>
<feature type="transmembrane region" description="Helical" evidence="8">
    <location>
        <begin position="175"/>
        <end position="193"/>
    </location>
</feature>
<evidence type="ECO:0000259" key="10">
    <source>
        <dbReference type="PROSITE" id="PS50929"/>
    </source>
</evidence>
<dbReference type="PROSITE" id="PS50893">
    <property type="entry name" value="ABC_TRANSPORTER_2"/>
    <property type="match status" value="1"/>
</dbReference>
<reference evidence="11 12" key="1">
    <citation type="submission" date="2010-08" db="EMBL/GenBank/DDBJ databases">
        <title>Complete sequence of Clostridium cellulovorans 743B.</title>
        <authorList>
            <consortium name="US DOE Joint Genome Institute"/>
            <person name="Lucas S."/>
            <person name="Copeland A."/>
            <person name="Lapidus A."/>
            <person name="Cheng J.-F."/>
            <person name="Bruce D."/>
            <person name="Goodwin L."/>
            <person name="Pitluck S."/>
            <person name="Chertkov O."/>
            <person name="Detter J.C."/>
            <person name="Han C."/>
            <person name="Tapia R."/>
            <person name="Land M."/>
            <person name="Hauser L."/>
            <person name="Chang Y.-J."/>
            <person name="Jeffries C."/>
            <person name="Kyrpides N."/>
            <person name="Ivanova N."/>
            <person name="Mikhailova N."/>
            <person name="Hemme C.L."/>
            <person name="Woyke T."/>
        </authorList>
    </citation>
    <scope>NUCLEOTIDE SEQUENCE [LARGE SCALE GENOMIC DNA]</scope>
    <source>
        <strain evidence="12">ATCC 35296 / DSM 3052 / OCM 3 / 743B</strain>
    </source>
</reference>
<feature type="transmembrane region" description="Helical" evidence="8">
    <location>
        <begin position="283"/>
        <end position="303"/>
    </location>
</feature>
<dbReference type="InterPro" id="IPR011527">
    <property type="entry name" value="ABC1_TM_dom"/>
</dbReference>
<comment type="subcellular location">
    <subcellularLocation>
        <location evidence="1">Cell membrane</location>
        <topology evidence="1">Multi-pass membrane protein</topology>
    </subcellularLocation>
</comment>
<proteinExistence type="predicted"/>
<keyword evidence="7 8" id="KW-0472">Membrane</keyword>
<dbReference type="CDD" id="cd18540">
    <property type="entry name" value="ABC_6TM_exporter_like"/>
    <property type="match status" value="1"/>
</dbReference>
<dbReference type="PANTHER" id="PTHR43394:SF1">
    <property type="entry name" value="ATP-BINDING CASSETTE SUB-FAMILY B MEMBER 10, MITOCHONDRIAL"/>
    <property type="match status" value="1"/>
</dbReference>
<dbReference type="SMART" id="SM00382">
    <property type="entry name" value="AAA"/>
    <property type="match status" value="1"/>
</dbReference>
<keyword evidence="3 8" id="KW-0812">Transmembrane</keyword>
<dbReference type="EMBL" id="CP002160">
    <property type="protein sequence ID" value="ADL50993.1"/>
    <property type="molecule type" value="Genomic_DNA"/>
</dbReference>
<evidence type="ECO:0000256" key="5">
    <source>
        <dbReference type="ARBA" id="ARBA00022840"/>
    </source>
</evidence>
<keyword evidence="2" id="KW-0813">Transport</keyword>
<evidence type="ECO:0000259" key="9">
    <source>
        <dbReference type="PROSITE" id="PS50893"/>
    </source>
</evidence>
<dbReference type="AlphaFoldDB" id="D9SUT8"/>
<dbReference type="InterPro" id="IPR003439">
    <property type="entry name" value="ABC_transporter-like_ATP-bd"/>
</dbReference>
<dbReference type="HOGENOM" id="CLU_000604_84_3_9"/>
<dbReference type="OrthoDB" id="9762778at2"/>
<dbReference type="STRING" id="573061.Clocel_1238"/>
<dbReference type="InterPro" id="IPR003593">
    <property type="entry name" value="AAA+_ATPase"/>
</dbReference>
<protein>
    <submittedName>
        <fullName evidence="11">ABC transporter transmembrane region</fullName>
    </submittedName>
</protein>
<dbReference type="KEGG" id="ccb:Clocel_1238"/>
<dbReference type="FunFam" id="3.40.50.300:FF:000287">
    <property type="entry name" value="Multidrug ABC transporter ATP-binding protein"/>
    <property type="match status" value="1"/>
</dbReference>
<dbReference type="PANTHER" id="PTHR43394">
    <property type="entry name" value="ATP-DEPENDENT PERMEASE MDL1, MITOCHONDRIAL"/>
    <property type="match status" value="1"/>
</dbReference>
<evidence type="ECO:0000256" key="2">
    <source>
        <dbReference type="ARBA" id="ARBA00022448"/>
    </source>
</evidence>
<dbReference type="GO" id="GO:0005524">
    <property type="term" value="F:ATP binding"/>
    <property type="evidence" value="ECO:0007669"/>
    <property type="project" value="UniProtKB-KW"/>
</dbReference>
<dbReference type="Pfam" id="PF00664">
    <property type="entry name" value="ABC_membrane"/>
    <property type="match status" value="1"/>
</dbReference>
<evidence type="ECO:0000256" key="6">
    <source>
        <dbReference type="ARBA" id="ARBA00022989"/>
    </source>
</evidence>
<keyword evidence="4" id="KW-0547">Nucleotide-binding</keyword>
<dbReference type="GO" id="GO:0015421">
    <property type="term" value="F:ABC-type oligopeptide transporter activity"/>
    <property type="evidence" value="ECO:0007669"/>
    <property type="project" value="TreeGrafter"/>
</dbReference>
<feature type="transmembrane region" description="Helical" evidence="8">
    <location>
        <begin position="146"/>
        <end position="169"/>
    </location>
</feature>
<feature type="transmembrane region" description="Helical" evidence="8">
    <location>
        <begin position="252"/>
        <end position="277"/>
    </location>
</feature>
<evidence type="ECO:0000256" key="4">
    <source>
        <dbReference type="ARBA" id="ARBA00022741"/>
    </source>
</evidence>
<dbReference type="InterPro" id="IPR027417">
    <property type="entry name" value="P-loop_NTPase"/>
</dbReference>
<dbReference type="GO" id="GO:0005886">
    <property type="term" value="C:plasma membrane"/>
    <property type="evidence" value="ECO:0007669"/>
    <property type="project" value="UniProtKB-SubCell"/>
</dbReference>
<dbReference type="eggNOG" id="COG1132">
    <property type="taxonomic scope" value="Bacteria"/>
</dbReference>
<evidence type="ECO:0000256" key="8">
    <source>
        <dbReference type="SAM" id="Phobius"/>
    </source>
</evidence>
<evidence type="ECO:0000313" key="11">
    <source>
        <dbReference type="EMBL" id="ADL50993.1"/>
    </source>
</evidence>
<keyword evidence="6 8" id="KW-1133">Transmembrane helix</keyword>
<evidence type="ECO:0000256" key="7">
    <source>
        <dbReference type="ARBA" id="ARBA00023136"/>
    </source>
</evidence>
<dbReference type="SUPFAM" id="SSF90123">
    <property type="entry name" value="ABC transporter transmembrane region"/>
    <property type="match status" value="1"/>
</dbReference>
<evidence type="ECO:0000256" key="1">
    <source>
        <dbReference type="ARBA" id="ARBA00004651"/>
    </source>
</evidence>
<dbReference type="InterPro" id="IPR039421">
    <property type="entry name" value="Type_1_exporter"/>
</dbReference>
<dbReference type="Pfam" id="PF00005">
    <property type="entry name" value="ABC_tran"/>
    <property type="match status" value="1"/>
</dbReference>
<dbReference type="InterPro" id="IPR036640">
    <property type="entry name" value="ABC1_TM_sf"/>
</dbReference>
<dbReference type="CDD" id="cd03254">
    <property type="entry name" value="ABCC_Glucan_exporter_like"/>
    <property type="match status" value="1"/>
</dbReference>
<dbReference type="Proteomes" id="UP000002730">
    <property type="component" value="Chromosome"/>
</dbReference>
<feature type="transmembrane region" description="Helical" evidence="8">
    <location>
        <begin position="35"/>
        <end position="55"/>
    </location>
</feature>
<evidence type="ECO:0000256" key="3">
    <source>
        <dbReference type="ARBA" id="ARBA00022692"/>
    </source>
</evidence>
<name>D9SUT8_CLOC7</name>
<dbReference type="GO" id="GO:0016887">
    <property type="term" value="F:ATP hydrolysis activity"/>
    <property type="evidence" value="ECO:0007669"/>
    <property type="project" value="InterPro"/>
</dbReference>
<dbReference type="PROSITE" id="PS50929">
    <property type="entry name" value="ABC_TM1F"/>
    <property type="match status" value="1"/>
</dbReference>
<dbReference type="SUPFAM" id="SSF52540">
    <property type="entry name" value="P-loop containing nucleoside triphosphate hydrolases"/>
    <property type="match status" value="1"/>
</dbReference>
<feature type="domain" description="ABC transporter" evidence="9">
    <location>
        <begin position="364"/>
        <end position="598"/>
    </location>
</feature>
<keyword evidence="5" id="KW-0067">ATP-binding</keyword>